<organism evidence="1 2">
    <name type="scientific">Streptomyces yunnanensis</name>
    <dbReference type="NCBI Taxonomy" id="156453"/>
    <lineage>
        <taxon>Bacteria</taxon>
        <taxon>Bacillati</taxon>
        <taxon>Actinomycetota</taxon>
        <taxon>Actinomycetes</taxon>
        <taxon>Kitasatosporales</taxon>
        <taxon>Streptomycetaceae</taxon>
        <taxon>Streptomyces</taxon>
    </lineage>
</organism>
<dbReference type="RefSeq" id="WP_275307215.1">
    <property type="nucleotide sequence ID" value="NZ_CP095749.1"/>
</dbReference>
<protein>
    <submittedName>
        <fullName evidence="1">Lipoprotein</fullName>
    </submittedName>
</protein>
<evidence type="ECO:0000313" key="1">
    <source>
        <dbReference type="EMBL" id="WEB39666.1"/>
    </source>
</evidence>
<dbReference type="InterPro" id="IPR044058">
    <property type="entry name" value="Lipoprotein_23"/>
</dbReference>
<dbReference type="EMBL" id="CP095749">
    <property type="protein sequence ID" value="WEB39666.1"/>
    <property type="molecule type" value="Genomic_DNA"/>
</dbReference>
<proteinExistence type="predicted"/>
<accession>A0ABY8A5T9</accession>
<dbReference type="PROSITE" id="PS51257">
    <property type="entry name" value="PROKAR_LIPOPROTEIN"/>
    <property type="match status" value="1"/>
</dbReference>
<keyword evidence="2" id="KW-1185">Reference proteome</keyword>
<evidence type="ECO:0000313" key="2">
    <source>
        <dbReference type="Proteomes" id="UP001218629"/>
    </source>
</evidence>
<gene>
    <name evidence="1" type="ORF">MOV08_10580</name>
</gene>
<reference evidence="1 2" key="1">
    <citation type="submission" date="2022-03" db="EMBL/GenBank/DDBJ databases">
        <title>Streptomyces yunnanensis P86,complete genome.</title>
        <authorList>
            <person name="Chen S."/>
            <person name="Zhang Q."/>
        </authorList>
    </citation>
    <scope>NUCLEOTIDE SEQUENCE [LARGE SCALE GENOMIC DNA]</scope>
    <source>
        <strain evidence="1 2">P86</strain>
    </source>
</reference>
<name>A0ABY8A5T9_9ACTN</name>
<sequence>MPSRIRRRTAGVLGAALLAGAVLGCARDEGEHFVSVGGARSACELPVTLEIPTPWKKKSLDEDAADKKRSRYSPCHLELGTGKTALALRVDVYDKGRTKTSADPLKALLDYDGQGMSNYGEYYHDEYENRLTIAGHPAAQMGYTVKPPDSNVPTFRRRMFAVVTPDATIVVRVGGDNPGADERTRALYDRVKSSLRFAS</sequence>
<keyword evidence="1" id="KW-0449">Lipoprotein</keyword>
<dbReference type="Pfam" id="PF18966">
    <property type="entry name" value="Lipoprotein_23"/>
    <property type="match status" value="1"/>
</dbReference>
<dbReference type="Proteomes" id="UP001218629">
    <property type="component" value="Chromosome"/>
</dbReference>